<reference evidence="12 13" key="1">
    <citation type="journal article" date="2019" name="Int. J. Syst. Evol. Microbiol.">
        <title>The Global Catalogue of Microorganisms (GCM) 10K type strain sequencing project: providing services to taxonomists for standard genome sequencing and annotation.</title>
        <authorList>
            <consortium name="The Broad Institute Genomics Platform"/>
            <consortium name="The Broad Institute Genome Sequencing Center for Infectious Disease"/>
            <person name="Wu L."/>
            <person name="Ma J."/>
        </authorList>
    </citation>
    <scope>NUCLEOTIDE SEQUENCE [LARGE SCALE GENOMIC DNA]</scope>
    <source>
        <strain evidence="12 13">JCM 16083</strain>
    </source>
</reference>
<feature type="region of interest" description="Disordered" evidence="11">
    <location>
        <begin position="77"/>
        <end position="99"/>
    </location>
</feature>
<evidence type="ECO:0000256" key="11">
    <source>
        <dbReference type="SAM" id="MobiDB-lite"/>
    </source>
</evidence>
<dbReference type="PANTHER" id="PTHR34182">
    <property type="entry name" value="PROTEIN-EXPORT MEMBRANE PROTEIN SECG"/>
    <property type="match status" value="1"/>
</dbReference>
<evidence type="ECO:0000256" key="6">
    <source>
        <dbReference type="ARBA" id="ARBA00022927"/>
    </source>
</evidence>
<comment type="caution">
    <text evidence="10">Lacks conserved residue(s) required for the propagation of feature annotation.</text>
</comment>
<keyword evidence="6 10" id="KW-0653">Protein transport</keyword>
<dbReference type="RefSeq" id="WP_343785402.1">
    <property type="nucleotide sequence ID" value="NZ_BAAAFH010000003.1"/>
</dbReference>
<evidence type="ECO:0000313" key="13">
    <source>
        <dbReference type="Proteomes" id="UP001501126"/>
    </source>
</evidence>
<keyword evidence="8 10" id="KW-0811">Translocation</keyword>
<keyword evidence="9 10" id="KW-0472">Membrane</keyword>
<evidence type="ECO:0000256" key="1">
    <source>
        <dbReference type="ARBA" id="ARBA00004651"/>
    </source>
</evidence>
<dbReference type="InterPro" id="IPR004692">
    <property type="entry name" value="SecG"/>
</dbReference>
<comment type="function">
    <text evidence="10">Involved in protein export. Participates in an early event of protein translocation.</text>
</comment>
<keyword evidence="4 10" id="KW-1003">Cell membrane</keyword>
<dbReference type="NCBIfam" id="TIGR00810">
    <property type="entry name" value="secG"/>
    <property type="match status" value="1"/>
</dbReference>
<organism evidence="12 13">
    <name type="scientific">Wandonia haliotis</name>
    <dbReference type="NCBI Taxonomy" id="574963"/>
    <lineage>
        <taxon>Bacteria</taxon>
        <taxon>Pseudomonadati</taxon>
        <taxon>Bacteroidota</taxon>
        <taxon>Flavobacteriia</taxon>
        <taxon>Flavobacteriales</taxon>
        <taxon>Crocinitomicaceae</taxon>
        <taxon>Wandonia</taxon>
    </lineage>
</organism>
<protein>
    <recommendedName>
        <fullName evidence="10">Protein-export membrane protein SecG</fullName>
    </recommendedName>
</protein>
<accession>A0ABN1MNU0</accession>
<evidence type="ECO:0000256" key="4">
    <source>
        <dbReference type="ARBA" id="ARBA00022475"/>
    </source>
</evidence>
<keyword evidence="7 10" id="KW-1133">Transmembrane helix</keyword>
<feature type="transmembrane region" description="Helical" evidence="10">
    <location>
        <begin position="55"/>
        <end position="71"/>
    </location>
</feature>
<evidence type="ECO:0000256" key="10">
    <source>
        <dbReference type="RuleBase" id="RU365087"/>
    </source>
</evidence>
<proteinExistence type="inferred from homology"/>
<sequence length="99" mass="9980">MELLLTLLIIIASVLLVAVVLVQNPKGGGLASNFGAPSQLGGVKRANDVIEKATWTLAGAIAVLTLVMVMMNSGGNPTIPSNDGGATQTETPAGGQQPQ</sequence>
<keyword evidence="5 10" id="KW-0812">Transmembrane</keyword>
<gene>
    <name evidence="12" type="primary">secG</name>
    <name evidence="12" type="ORF">GCM10009118_09130</name>
</gene>
<dbReference type="EMBL" id="BAAAFH010000003">
    <property type="protein sequence ID" value="GAA0874505.1"/>
    <property type="molecule type" value="Genomic_DNA"/>
</dbReference>
<dbReference type="Proteomes" id="UP001501126">
    <property type="component" value="Unassembled WGS sequence"/>
</dbReference>
<evidence type="ECO:0000256" key="8">
    <source>
        <dbReference type="ARBA" id="ARBA00023010"/>
    </source>
</evidence>
<evidence type="ECO:0000256" key="2">
    <source>
        <dbReference type="ARBA" id="ARBA00008445"/>
    </source>
</evidence>
<evidence type="ECO:0000256" key="5">
    <source>
        <dbReference type="ARBA" id="ARBA00022692"/>
    </source>
</evidence>
<evidence type="ECO:0000256" key="7">
    <source>
        <dbReference type="ARBA" id="ARBA00022989"/>
    </source>
</evidence>
<dbReference type="PRINTS" id="PR01651">
    <property type="entry name" value="SECGEXPORT"/>
</dbReference>
<evidence type="ECO:0000256" key="9">
    <source>
        <dbReference type="ARBA" id="ARBA00023136"/>
    </source>
</evidence>
<comment type="similarity">
    <text evidence="2 10">Belongs to the SecG family.</text>
</comment>
<evidence type="ECO:0000313" key="12">
    <source>
        <dbReference type="EMBL" id="GAA0874505.1"/>
    </source>
</evidence>
<evidence type="ECO:0000256" key="3">
    <source>
        <dbReference type="ARBA" id="ARBA00022448"/>
    </source>
</evidence>
<dbReference type="PANTHER" id="PTHR34182:SF1">
    <property type="entry name" value="PROTEIN-EXPORT MEMBRANE PROTEIN SECG"/>
    <property type="match status" value="1"/>
</dbReference>
<comment type="caution">
    <text evidence="12">The sequence shown here is derived from an EMBL/GenBank/DDBJ whole genome shotgun (WGS) entry which is preliminary data.</text>
</comment>
<keyword evidence="13" id="KW-1185">Reference proteome</keyword>
<name>A0ABN1MNU0_9FLAO</name>
<keyword evidence="3 10" id="KW-0813">Transport</keyword>
<comment type="subcellular location">
    <subcellularLocation>
        <location evidence="1 10">Cell membrane</location>
        <topology evidence="1 10">Multi-pass membrane protein</topology>
    </subcellularLocation>
</comment>
<dbReference type="Pfam" id="PF03840">
    <property type="entry name" value="SecG"/>
    <property type="match status" value="1"/>
</dbReference>